<sequence>MVMENEQLERTFGDMTDTVVALQRHIDHVRQIFSASSSRLPSAPTSPRLRRDRSTSRLERRIEELESHKRDLTNTLYTIQDEALHAVRAREDIMKRYRLLIRFSARLLQRMIEDFPDEDYDDELRSTVKKDLKRSMFSSSSGSSRSTTTARPESRVTNRSSVASLTHPLSIVTNQSGPPLLLHRNHTPEDGDLGRIHCGSKLPVCVRYAAGPLPEVRFIQLGFEKNKLDGLFTGLIHPNDVTIRLATLPSAQGLGAPSLAFLYDPFYLEFGMKSYIFDWVTSRAKREIVELLKDNADGNESPVFHTFTYSKSKKQWYYFGSLRWAILRDHHSIWPTLDDESRSLILQKLSDRSHGSVATGEVEKQMLDGRLTELAIEIACVGSVEVMRDIAIKLGQRLKKAKGAGAWVSMDNHVKQLLIITPSAFQALFRSRMLFDACRSTLLFPPLFLLVIISILLIPSHSLNQKTHRIYERQLNLTNPFTVTTLTKTVTISPQSELPLLSSSTSPFSASLRPPSHSTLAFSTSSSFSPVRSSSSTSPHRGSTSLSSQTFFVAPKKTTSFLPPLVPISTPRTPASLPVYDNRVTSTLPPITSSVSSKQDVPLPSVPAPPAAATSSSFWSNKGAVGGTFAAVGLVVSGIGAIFLIACLKRRRNRKAEEDLSSDSLDKGDLYDWPAQPDVSGFSRQPMDPFAARDVVYFRGNSMPVTAASSFRGYAHANLEDNQTSREEYTSSNLGRIDYPYSATYLDSPASPSRPKSTSPHRPPWSPASSSSRRTGLLDVPPTHEPAVPASPMSLASVFTPPTPRLDARQIDRRDHLDSGASFYASQTHLHYYGENVATPFQRGHSAGYF</sequence>
<evidence type="ECO:0000256" key="1">
    <source>
        <dbReference type="ARBA" id="ARBA00004167"/>
    </source>
</evidence>
<dbReference type="EMBL" id="JABXXO010000006">
    <property type="protein sequence ID" value="KAF7775946.1"/>
    <property type="molecule type" value="Genomic_DNA"/>
</dbReference>
<reference evidence="7 8" key="1">
    <citation type="journal article" name="Sci. Rep.">
        <title>Telomere-to-telomere assembled and centromere annotated genomes of the two main subspecies of the button mushroom Agaricus bisporus reveal especially polymorphic chromosome ends.</title>
        <authorList>
            <person name="Sonnenberg A.S.M."/>
            <person name="Sedaghat-Telgerd N."/>
            <person name="Lavrijssen B."/>
            <person name="Ohm R.A."/>
            <person name="Hendrickx P.M."/>
            <person name="Scholtmeijer K."/>
            <person name="Baars J.J.P."/>
            <person name="van Peer A."/>
        </authorList>
    </citation>
    <scope>NUCLEOTIDE SEQUENCE [LARGE SCALE GENOMIC DNA]</scope>
    <source>
        <strain evidence="7 8">H119_p4</strain>
    </source>
</reference>
<feature type="region of interest" description="Disordered" evidence="5">
    <location>
        <begin position="36"/>
        <end position="57"/>
    </location>
</feature>
<comment type="subcellular location">
    <subcellularLocation>
        <location evidence="1">Membrane</location>
        <topology evidence="1">Single-pass membrane protein</topology>
    </subcellularLocation>
</comment>
<feature type="region of interest" description="Disordered" evidence="5">
    <location>
        <begin position="134"/>
        <end position="162"/>
    </location>
</feature>
<evidence type="ECO:0000256" key="4">
    <source>
        <dbReference type="ARBA" id="ARBA00023136"/>
    </source>
</evidence>
<protein>
    <submittedName>
        <fullName evidence="7">Uncharacterized protein</fullName>
    </submittedName>
</protein>
<feature type="region of interest" description="Disordered" evidence="5">
    <location>
        <begin position="745"/>
        <end position="802"/>
    </location>
</feature>
<dbReference type="PANTHER" id="PTHR15549">
    <property type="entry name" value="PAIRED IMMUNOGLOBULIN-LIKE TYPE 2 RECEPTOR"/>
    <property type="match status" value="1"/>
</dbReference>
<feature type="transmembrane region" description="Helical" evidence="6">
    <location>
        <begin position="440"/>
        <end position="458"/>
    </location>
</feature>
<feature type="transmembrane region" description="Helical" evidence="6">
    <location>
        <begin position="624"/>
        <end position="648"/>
    </location>
</feature>
<dbReference type="AlphaFoldDB" id="A0A8H7F352"/>
<evidence type="ECO:0000256" key="2">
    <source>
        <dbReference type="ARBA" id="ARBA00022692"/>
    </source>
</evidence>
<keyword evidence="4 6" id="KW-0472">Membrane</keyword>
<dbReference type="GO" id="GO:0071944">
    <property type="term" value="C:cell periphery"/>
    <property type="evidence" value="ECO:0007669"/>
    <property type="project" value="UniProtKB-ARBA"/>
</dbReference>
<keyword evidence="3 6" id="KW-1133">Transmembrane helix</keyword>
<evidence type="ECO:0000256" key="5">
    <source>
        <dbReference type="SAM" id="MobiDB-lite"/>
    </source>
</evidence>
<evidence type="ECO:0000313" key="7">
    <source>
        <dbReference type="EMBL" id="KAF7775946.1"/>
    </source>
</evidence>
<evidence type="ECO:0000256" key="3">
    <source>
        <dbReference type="ARBA" id="ARBA00022989"/>
    </source>
</evidence>
<proteinExistence type="predicted"/>
<gene>
    <name evidence="7" type="ORF">Agabi119p4_4339</name>
</gene>
<comment type="caution">
    <text evidence="7">The sequence shown here is derived from an EMBL/GenBank/DDBJ whole genome shotgun (WGS) entry which is preliminary data.</text>
</comment>
<evidence type="ECO:0000313" key="8">
    <source>
        <dbReference type="Proteomes" id="UP000629468"/>
    </source>
</evidence>
<dbReference type="GO" id="GO:0016020">
    <property type="term" value="C:membrane"/>
    <property type="evidence" value="ECO:0007669"/>
    <property type="project" value="UniProtKB-SubCell"/>
</dbReference>
<dbReference type="Proteomes" id="UP000629468">
    <property type="component" value="Unassembled WGS sequence"/>
</dbReference>
<keyword evidence="2 6" id="KW-0812">Transmembrane</keyword>
<evidence type="ECO:0000256" key="6">
    <source>
        <dbReference type="SAM" id="Phobius"/>
    </source>
</evidence>
<accession>A0A8H7F352</accession>
<feature type="region of interest" description="Disordered" evidence="5">
    <location>
        <begin position="523"/>
        <end position="546"/>
    </location>
</feature>
<organism evidence="7 8">
    <name type="scientific">Agaricus bisporus var. burnettii</name>
    <dbReference type="NCBI Taxonomy" id="192524"/>
    <lineage>
        <taxon>Eukaryota</taxon>
        <taxon>Fungi</taxon>
        <taxon>Dikarya</taxon>
        <taxon>Basidiomycota</taxon>
        <taxon>Agaricomycotina</taxon>
        <taxon>Agaricomycetes</taxon>
        <taxon>Agaricomycetidae</taxon>
        <taxon>Agaricales</taxon>
        <taxon>Agaricineae</taxon>
        <taxon>Agaricaceae</taxon>
        <taxon>Agaricus</taxon>
    </lineage>
</organism>
<name>A0A8H7F352_AGABI</name>
<dbReference type="InterPro" id="IPR051694">
    <property type="entry name" value="Immunoregulatory_rcpt-like"/>
</dbReference>
<feature type="compositionally biased region" description="Low complexity" evidence="5">
    <location>
        <begin position="135"/>
        <end position="151"/>
    </location>
</feature>